<dbReference type="RefSeq" id="WP_209510845.1">
    <property type="nucleotide sequence ID" value="NZ_JAGGKS010000002.1"/>
</dbReference>
<dbReference type="Proteomes" id="UP001519342">
    <property type="component" value="Unassembled WGS sequence"/>
</dbReference>
<keyword evidence="1" id="KW-0732">Signal</keyword>
<proteinExistence type="predicted"/>
<feature type="signal peptide" evidence="1">
    <location>
        <begin position="1"/>
        <end position="24"/>
    </location>
</feature>
<evidence type="ECO:0000256" key="1">
    <source>
        <dbReference type="SAM" id="SignalP"/>
    </source>
</evidence>
<evidence type="ECO:0000313" key="2">
    <source>
        <dbReference type="EMBL" id="MBP1925097.1"/>
    </source>
</evidence>
<sequence length="181" mass="20799">MRKVIKFICILCLIIFNLIGCSNSEGKDSQSVAEKFAKELYTVDAKEIDNFNEISNFKTNDIKIFIEEIESMHKKIKPLMTENSYKTLLNSRTKFALIQLCAKENYLMQVTDFSLSKTTNDTDVNNEGYMFEVKLKFISMKDKTEKEDVGKGYIGLTKKSGKWKISGYKINVLPNLLTETD</sequence>
<gene>
    <name evidence="2" type="ORF">J2Z76_000954</name>
</gene>
<evidence type="ECO:0000313" key="3">
    <source>
        <dbReference type="Proteomes" id="UP001519342"/>
    </source>
</evidence>
<dbReference type="EMBL" id="JAGGKS010000002">
    <property type="protein sequence ID" value="MBP1925097.1"/>
    <property type="molecule type" value="Genomic_DNA"/>
</dbReference>
<reference evidence="2 3" key="1">
    <citation type="submission" date="2021-03" db="EMBL/GenBank/DDBJ databases">
        <title>Genomic Encyclopedia of Type Strains, Phase IV (KMG-IV): sequencing the most valuable type-strain genomes for metagenomic binning, comparative biology and taxonomic classification.</title>
        <authorList>
            <person name="Goeker M."/>
        </authorList>
    </citation>
    <scope>NUCLEOTIDE SEQUENCE [LARGE SCALE GENOMIC DNA]</scope>
    <source>
        <strain evidence="2 3">DSM 24004</strain>
    </source>
</reference>
<name>A0ABS4GBP9_9FIRM</name>
<protein>
    <submittedName>
        <fullName evidence="2">Regulator of replication initiation timing</fullName>
    </submittedName>
</protein>
<feature type="chain" id="PRO_5045756892" evidence="1">
    <location>
        <begin position="25"/>
        <end position="181"/>
    </location>
</feature>
<comment type="caution">
    <text evidence="2">The sequence shown here is derived from an EMBL/GenBank/DDBJ whole genome shotgun (WGS) entry which is preliminary data.</text>
</comment>
<keyword evidence="3" id="KW-1185">Reference proteome</keyword>
<accession>A0ABS4GBP9</accession>
<organism evidence="2 3">
    <name type="scientific">Sedimentibacter acidaminivorans</name>
    <dbReference type="NCBI Taxonomy" id="913099"/>
    <lineage>
        <taxon>Bacteria</taxon>
        <taxon>Bacillati</taxon>
        <taxon>Bacillota</taxon>
        <taxon>Tissierellia</taxon>
        <taxon>Sedimentibacter</taxon>
    </lineage>
</organism>